<feature type="domain" description="RNA polymerase sigma-70 region 2" evidence="5">
    <location>
        <begin position="31"/>
        <end position="93"/>
    </location>
</feature>
<proteinExistence type="inferred from homology"/>
<evidence type="ECO:0000259" key="6">
    <source>
        <dbReference type="Pfam" id="PF08281"/>
    </source>
</evidence>
<dbReference type="GO" id="GO:0016987">
    <property type="term" value="F:sigma factor activity"/>
    <property type="evidence" value="ECO:0007669"/>
    <property type="project" value="UniProtKB-KW"/>
</dbReference>
<dbReference type="InterPro" id="IPR007627">
    <property type="entry name" value="RNA_pol_sigma70_r2"/>
</dbReference>
<evidence type="ECO:0000256" key="4">
    <source>
        <dbReference type="ARBA" id="ARBA00023163"/>
    </source>
</evidence>
<dbReference type="PANTHER" id="PTHR43133:SF51">
    <property type="entry name" value="RNA POLYMERASE SIGMA FACTOR"/>
    <property type="match status" value="1"/>
</dbReference>
<dbReference type="InterPro" id="IPR013249">
    <property type="entry name" value="RNA_pol_sigma70_r4_t2"/>
</dbReference>
<dbReference type="SUPFAM" id="SSF88946">
    <property type="entry name" value="Sigma2 domain of RNA polymerase sigma factors"/>
    <property type="match status" value="1"/>
</dbReference>
<keyword evidence="2" id="KW-0805">Transcription regulation</keyword>
<evidence type="ECO:0000313" key="7">
    <source>
        <dbReference type="EMBL" id="TWT39213.1"/>
    </source>
</evidence>
<dbReference type="InterPro" id="IPR013324">
    <property type="entry name" value="RNA_pol_sigma_r3/r4-like"/>
</dbReference>
<dbReference type="SUPFAM" id="SSF88659">
    <property type="entry name" value="Sigma3 and sigma4 domains of RNA polymerase sigma factors"/>
    <property type="match status" value="1"/>
</dbReference>
<dbReference type="EMBL" id="SJPF01000001">
    <property type="protein sequence ID" value="TWT39213.1"/>
    <property type="molecule type" value="Genomic_DNA"/>
</dbReference>
<dbReference type="NCBIfam" id="TIGR02937">
    <property type="entry name" value="sigma70-ECF"/>
    <property type="match status" value="1"/>
</dbReference>
<dbReference type="Pfam" id="PF08281">
    <property type="entry name" value="Sigma70_r4_2"/>
    <property type="match status" value="1"/>
</dbReference>
<accession>A0A5C5VMB0</accession>
<protein>
    <submittedName>
        <fullName evidence="7">RNA polymerase sigma factor CnrH</fullName>
    </submittedName>
</protein>
<dbReference type="PANTHER" id="PTHR43133">
    <property type="entry name" value="RNA POLYMERASE ECF-TYPE SIGMA FACTO"/>
    <property type="match status" value="1"/>
</dbReference>
<evidence type="ECO:0000256" key="2">
    <source>
        <dbReference type="ARBA" id="ARBA00023015"/>
    </source>
</evidence>
<feature type="domain" description="RNA polymerase sigma factor 70 region 4 type 2" evidence="6">
    <location>
        <begin position="122"/>
        <end position="174"/>
    </location>
</feature>
<evidence type="ECO:0000256" key="1">
    <source>
        <dbReference type="ARBA" id="ARBA00010641"/>
    </source>
</evidence>
<sequence length="187" mass="20835">MNQPIKKTPSTNALTPAQSRELLARNWVKAQPSVLAFVIASAPQFTDAEDLLQEVAAEVAIRFDDYDPSRPFLPWALWVAKIKIADFYRGKKREKLVFVGEAMDALVEACARVQDLMTEEQQALRECLAQTSGRSRELLTLRYAQDMKPRQIATALGMSAAAVRVTLSRIRTALSDCVNQRLGRANG</sequence>
<dbReference type="InterPro" id="IPR036388">
    <property type="entry name" value="WH-like_DNA-bd_sf"/>
</dbReference>
<evidence type="ECO:0000259" key="5">
    <source>
        <dbReference type="Pfam" id="PF04542"/>
    </source>
</evidence>
<evidence type="ECO:0000313" key="8">
    <source>
        <dbReference type="Proteomes" id="UP000318878"/>
    </source>
</evidence>
<name>A0A5C5VMB0_9BACT</name>
<dbReference type="Gene3D" id="1.10.10.10">
    <property type="entry name" value="Winged helix-like DNA-binding domain superfamily/Winged helix DNA-binding domain"/>
    <property type="match status" value="1"/>
</dbReference>
<gene>
    <name evidence="7" type="primary">cnrH_4</name>
    <name evidence="7" type="ORF">Enr8_09090</name>
</gene>
<dbReference type="InterPro" id="IPR013325">
    <property type="entry name" value="RNA_pol_sigma_r2"/>
</dbReference>
<dbReference type="OrthoDB" id="6383365at2"/>
<comment type="similarity">
    <text evidence="1">Belongs to the sigma-70 factor family. ECF subfamily.</text>
</comment>
<dbReference type="InterPro" id="IPR039425">
    <property type="entry name" value="RNA_pol_sigma-70-like"/>
</dbReference>
<dbReference type="AlphaFoldDB" id="A0A5C5VMB0"/>
<dbReference type="NCBIfam" id="TIGR02989">
    <property type="entry name" value="Sig-70_gvs1"/>
    <property type="match status" value="1"/>
</dbReference>
<organism evidence="7 8">
    <name type="scientific">Blastopirellula retiformator</name>
    <dbReference type="NCBI Taxonomy" id="2527970"/>
    <lineage>
        <taxon>Bacteria</taxon>
        <taxon>Pseudomonadati</taxon>
        <taxon>Planctomycetota</taxon>
        <taxon>Planctomycetia</taxon>
        <taxon>Pirellulales</taxon>
        <taxon>Pirellulaceae</taxon>
        <taxon>Blastopirellula</taxon>
    </lineage>
</organism>
<dbReference type="InterPro" id="IPR014331">
    <property type="entry name" value="RNA_pol_sigma70_ECF_RHOBA"/>
</dbReference>
<dbReference type="Pfam" id="PF04542">
    <property type="entry name" value="Sigma70_r2"/>
    <property type="match status" value="1"/>
</dbReference>
<reference evidence="7 8" key="1">
    <citation type="submission" date="2019-02" db="EMBL/GenBank/DDBJ databases">
        <title>Deep-cultivation of Planctomycetes and their phenomic and genomic characterization uncovers novel biology.</title>
        <authorList>
            <person name="Wiegand S."/>
            <person name="Jogler M."/>
            <person name="Boedeker C."/>
            <person name="Pinto D."/>
            <person name="Vollmers J."/>
            <person name="Rivas-Marin E."/>
            <person name="Kohn T."/>
            <person name="Peeters S.H."/>
            <person name="Heuer A."/>
            <person name="Rast P."/>
            <person name="Oberbeckmann S."/>
            <person name="Bunk B."/>
            <person name="Jeske O."/>
            <person name="Meyerdierks A."/>
            <person name="Storesund J.E."/>
            <person name="Kallscheuer N."/>
            <person name="Luecker S."/>
            <person name="Lage O.M."/>
            <person name="Pohl T."/>
            <person name="Merkel B.J."/>
            <person name="Hornburger P."/>
            <person name="Mueller R.-W."/>
            <person name="Bruemmer F."/>
            <person name="Labrenz M."/>
            <person name="Spormann A.M."/>
            <person name="Op Den Camp H."/>
            <person name="Overmann J."/>
            <person name="Amann R."/>
            <person name="Jetten M.S.M."/>
            <person name="Mascher T."/>
            <person name="Medema M.H."/>
            <person name="Devos D.P."/>
            <person name="Kaster A.-K."/>
            <person name="Ovreas L."/>
            <person name="Rohde M."/>
            <person name="Galperin M.Y."/>
            <person name="Jogler C."/>
        </authorList>
    </citation>
    <scope>NUCLEOTIDE SEQUENCE [LARGE SCALE GENOMIC DNA]</scope>
    <source>
        <strain evidence="7 8">Enr8</strain>
    </source>
</reference>
<dbReference type="InterPro" id="IPR014284">
    <property type="entry name" value="RNA_pol_sigma-70_dom"/>
</dbReference>
<keyword evidence="4" id="KW-0804">Transcription</keyword>
<dbReference type="GO" id="GO:0006352">
    <property type="term" value="P:DNA-templated transcription initiation"/>
    <property type="evidence" value="ECO:0007669"/>
    <property type="project" value="InterPro"/>
</dbReference>
<dbReference type="RefSeq" id="WP_146429401.1">
    <property type="nucleotide sequence ID" value="NZ_SJPF01000001.1"/>
</dbReference>
<dbReference type="Proteomes" id="UP000318878">
    <property type="component" value="Unassembled WGS sequence"/>
</dbReference>
<evidence type="ECO:0000256" key="3">
    <source>
        <dbReference type="ARBA" id="ARBA00023082"/>
    </source>
</evidence>
<dbReference type="GO" id="GO:0003677">
    <property type="term" value="F:DNA binding"/>
    <property type="evidence" value="ECO:0007669"/>
    <property type="project" value="InterPro"/>
</dbReference>
<dbReference type="Gene3D" id="1.10.1740.10">
    <property type="match status" value="1"/>
</dbReference>
<keyword evidence="3" id="KW-0731">Sigma factor</keyword>
<keyword evidence="8" id="KW-1185">Reference proteome</keyword>
<comment type="caution">
    <text evidence="7">The sequence shown here is derived from an EMBL/GenBank/DDBJ whole genome shotgun (WGS) entry which is preliminary data.</text>
</comment>